<dbReference type="Pfam" id="PF03401">
    <property type="entry name" value="TctC"/>
    <property type="match status" value="1"/>
</dbReference>
<sequence length="326" mass="34120">MRIVFRKTLAASCAALGVALAGIASAAPWPNRPVQLVVPYPPGGAGDIISRLLAKKLGEKLHQSIIVENKAGAGTIVGAQAVARAKPDGYTLLISSGTTFTMNPAVYAKLPYDPVKDFQPLGFVARAGLVVVANKQSPFTSLASLVNAARAHPGQISFGSFGVGTVSQFAAEMFMDASKIRMTHIPYKGSGPAMNDLLGGQVPVLFDTIVSSMPQIKAGKIRALAVTTAHRSAFLPEVPTIAESGYPGFNIDTWIALFGPRGLPAEVSNTLTKALAAIAADPETQKQFKASGFEPADGGPQAVADTIASETPRFMEIAKRAHIRTQ</sequence>
<dbReference type="CDD" id="cd07012">
    <property type="entry name" value="PBP2_Bug_TTT"/>
    <property type="match status" value="1"/>
</dbReference>
<dbReference type="EMBL" id="NJIH01000008">
    <property type="protein sequence ID" value="OWT58455.1"/>
    <property type="molecule type" value="Genomic_DNA"/>
</dbReference>
<dbReference type="Proteomes" id="UP000214603">
    <property type="component" value="Unassembled WGS sequence"/>
</dbReference>
<comment type="similarity">
    <text evidence="1">Belongs to the UPF0065 (bug) family.</text>
</comment>
<dbReference type="AlphaFoldDB" id="A0A225MAY9"/>
<name>A0A225MAY9_9BURK</name>
<reference evidence="4" key="1">
    <citation type="submission" date="2017-06" db="EMBL/GenBank/DDBJ databases">
        <title>Herbaspirillum phytohormonus sp. nov., isolated from the root nodule of Robinia pseudoacacia in lead-zinc mine.</title>
        <authorList>
            <person name="Fan M."/>
            <person name="Lin Y."/>
        </authorList>
    </citation>
    <scope>NUCLEOTIDE SEQUENCE [LARGE SCALE GENOMIC DNA]</scope>
    <source>
        <strain evidence="4">SC-089</strain>
    </source>
</reference>
<organism evidence="3 4">
    <name type="scientific">Candidimonas nitroreducens</name>
    <dbReference type="NCBI Taxonomy" id="683354"/>
    <lineage>
        <taxon>Bacteria</taxon>
        <taxon>Pseudomonadati</taxon>
        <taxon>Pseudomonadota</taxon>
        <taxon>Betaproteobacteria</taxon>
        <taxon>Burkholderiales</taxon>
        <taxon>Alcaligenaceae</taxon>
        <taxon>Candidimonas</taxon>
    </lineage>
</organism>
<evidence type="ECO:0000256" key="2">
    <source>
        <dbReference type="SAM" id="SignalP"/>
    </source>
</evidence>
<evidence type="ECO:0000313" key="4">
    <source>
        <dbReference type="Proteomes" id="UP000214603"/>
    </source>
</evidence>
<feature type="chain" id="PRO_5011968383" evidence="2">
    <location>
        <begin position="27"/>
        <end position="326"/>
    </location>
</feature>
<gene>
    <name evidence="3" type="ORF">CEY11_15080</name>
</gene>
<feature type="signal peptide" evidence="2">
    <location>
        <begin position="1"/>
        <end position="26"/>
    </location>
</feature>
<proteinExistence type="inferred from homology"/>
<protein>
    <submittedName>
        <fullName evidence="3">ABC transporter substrate-binding protein</fullName>
    </submittedName>
</protein>
<dbReference type="PANTHER" id="PTHR42928:SF5">
    <property type="entry name" value="BLR1237 PROTEIN"/>
    <property type="match status" value="1"/>
</dbReference>
<dbReference type="OrthoDB" id="8678477at2"/>
<accession>A0A225MAY9</accession>
<dbReference type="InterPro" id="IPR005064">
    <property type="entry name" value="BUG"/>
</dbReference>
<dbReference type="PIRSF" id="PIRSF017082">
    <property type="entry name" value="YflP"/>
    <property type="match status" value="1"/>
</dbReference>
<evidence type="ECO:0000313" key="3">
    <source>
        <dbReference type="EMBL" id="OWT58455.1"/>
    </source>
</evidence>
<comment type="caution">
    <text evidence="3">The sequence shown here is derived from an EMBL/GenBank/DDBJ whole genome shotgun (WGS) entry which is preliminary data.</text>
</comment>
<keyword evidence="4" id="KW-1185">Reference proteome</keyword>
<dbReference type="RefSeq" id="WP_088604366.1">
    <property type="nucleotide sequence ID" value="NZ_NJIH01000008.1"/>
</dbReference>
<evidence type="ECO:0000256" key="1">
    <source>
        <dbReference type="ARBA" id="ARBA00006987"/>
    </source>
</evidence>
<dbReference type="SUPFAM" id="SSF53850">
    <property type="entry name" value="Periplasmic binding protein-like II"/>
    <property type="match status" value="1"/>
</dbReference>
<dbReference type="PANTHER" id="PTHR42928">
    <property type="entry name" value="TRICARBOXYLATE-BINDING PROTEIN"/>
    <property type="match status" value="1"/>
</dbReference>
<dbReference type="Gene3D" id="3.40.190.10">
    <property type="entry name" value="Periplasmic binding protein-like II"/>
    <property type="match status" value="1"/>
</dbReference>
<dbReference type="InterPro" id="IPR042100">
    <property type="entry name" value="Bug_dom1"/>
</dbReference>
<dbReference type="Gene3D" id="3.40.190.150">
    <property type="entry name" value="Bordetella uptake gene, domain 1"/>
    <property type="match status" value="1"/>
</dbReference>
<keyword evidence="2" id="KW-0732">Signal</keyword>